<organism evidence="2 3">
    <name type="scientific">Ancylostoma ceylanicum</name>
    <dbReference type="NCBI Taxonomy" id="53326"/>
    <lineage>
        <taxon>Eukaryota</taxon>
        <taxon>Metazoa</taxon>
        <taxon>Ecdysozoa</taxon>
        <taxon>Nematoda</taxon>
        <taxon>Chromadorea</taxon>
        <taxon>Rhabditida</taxon>
        <taxon>Rhabditina</taxon>
        <taxon>Rhabditomorpha</taxon>
        <taxon>Strongyloidea</taxon>
        <taxon>Ancylostomatidae</taxon>
        <taxon>Ancylostomatinae</taxon>
        <taxon>Ancylostoma</taxon>
    </lineage>
</organism>
<comment type="caution">
    <text evidence="2">The sequence shown here is derived from an EMBL/GenBank/DDBJ whole genome shotgun (WGS) entry which is preliminary data.</text>
</comment>
<evidence type="ECO:0008006" key="4">
    <source>
        <dbReference type="Google" id="ProtNLM"/>
    </source>
</evidence>
<reference evidence="3" key="1">
    <citation type="journal article" date="2015" name="Nat. Genet.">
        <title>The genome and transcriptome of the zoonotic hookworm Ancylostoma ceylanicum identify infection-specific gene families.</title>
        <authorList>
            <person name="Schwarz E.M."/>
            <person name="Hu Y."/>
            <person name="Antoshechkin I."/>
            <person name="Miller M.M."/>
            <person name="Sternberg P.W."/>
            <person name="Aroian R.V."/>
        </authorList>
    </citation>
    <scope>NUCLEOTIDE SEQUENCE</scope>
    <source>
        <strain evidence="3">HY135</strain>
    </source>
</reference>
<dbReference type="EMBL" id="JARK01001353">
    <property type="protein sequence ID" value="EYC22589.1"/>
    <property type="molecule type" value="Genomic_DNA"/>
</dbReference>
<proteinExistence type="predicted"/>
<keyword evidence="3" id="KW-1185">Reference proteome</keyword>
<accession>A0A016V4L6</accession>
<dbReference type="Proteomes" id="UP000024635">
    <property type="component" value="Unassembled WGS sequence"/>
</dbReference>
<keyword evidence="1" id="KW-0732">Signal</keyword>
<gene>
    <name evidence="2" type="primary">Acey_s0017.g3441</name>
    <name evidence="2" type="ORF">Y032_0017g3441</name>
</gene>
<feature type="signal peptide" evidence="1">
    <location>
        <begin position="1"/>
        <end position="21"/>
    </location>
</feature>
<feature type="chain" id="PRO_5001488942" description="Lipid-binding serum glycoprotein N-terminal domain-containing protein" evidence="1">
    <location>
        <begin position="22"/>
        <end position="153"/>
    </location>
</feature>
<evidence type="ECO:0000256" key="1">
    <source>
        <dbReference type="SAM" id="SignalP"/>
    </source>
</evidence>
<evidence type="ECO:0000313" key="2">
    <source>
        <dbReference type="EMBL" id="EYC22589.1"/>
    </source>
</evidence>
<evidence type="ECO:0000313" key="3">
    <source>
        <dbReference type="Proteomes" id="UP000024635"/>
    </source>
</evidence>
<dbReference type="AlphaFoldDB" id="A0A016V4L6"/>
<protein>
    <recommendedName>
        <fullName evidence="4">Lipid-binding serum glycoprotein N-terminal domain-containing protein</fullName>
    </recommendedName>
</protein>
<sequence length="153" mass="16652">MRLTMIVFLLPLVAIFSQCHAKINANEPLGVAITPKIWNLLTTKANFISNVVTSIKFPDFDGKTNSFPCSHAKINANHPLAVAITPKIWNLLTTKANFITNAVTSIKFPDFDGKDLLALTRARFHIFARANLNVGGDELTAKGGTTPLNFASS</sequence>
<name>A0A016V4L6_9BILA</name>